<name>A0A0D7WE24_9FLAO</name>
<dbReference type="PROSITE" id="PS51257">
    <property type="entry name" value="PROKAR_LIPOPROTEIN"/>
    <property type="match status" value="1"/>
</dbReference>
<sequence>MHRIKQNIKILVLLLTVISCTNDDNQDNSFSEPSVRFNFLVNSNNEPLEYPSVSSALIPVSNYTNNSIAPVKIPVTLSSEALAETVTVNFSVASSGSEDAFNVFPENQVSFSGTQLTDTIYVTFNERWTEYQTINFTLESASNNSINIGNLNNTSPNDTFTINLEDIETYYTIETNRIEITGKQGEEITFNVNFPNGFIESEIDTDSIFEFLNGFEYTLTTEFIAEDKTYITYKITLDKNIQNDDIYYESIITLIDTDNYTVSGNSILQIVKPIATVRNNAVFTASNFYNLNDTFHRTYGEVWNDFDEDGVCEWGYFFAFTYPVVVDATHPNAVLYSDNGTTDTSDDIYHHAFQIGFGTPTTITTNSFNLKRWFSNELTSTADSPGFNVSPAIEFFPENGNSTNKGSILIIPQFISISANNGNTHSIAISGEGTYEEISDDLFELKFTLKATNDAVFGGTVSAEYRIYSNNSYTDPEDLTNANCISVYEL</sequence>
<evidence type="ECO:0008006" key="3">
    <source>
        <dbReference type="Google" id="ProtNLM"/>
    </source>
</evidence>
<protein>
    <recommendedName>
        <fullName evidence="3">Calx-beta domain-containing protein</fullName>
    </recommendedName>
</protein>
<organism evidence="1 2">
    <name type="scientific">Neotamlana sedimentorum</name>
    <dbReference type="NCBI Taxonomy" id="1435349"/>
    <lineage>
        <taxon>Bacteria</taxon>
        <taxon>Pseudomonadati</taxon>
        <taxon>Bacteroidota</taxon>
        <taxon>Flavobacteriia</taxon>
        <taxon>Flavobacteriales</taxon>
        <taxon>Flavobacteriaceae</taxon>
        <taxon>Neotamlana</taxon>
    </lineage>
</organism>
<reference evidence="1 2" key="1">
    <citation type="submission" date="2014-11" db="EMBL/GenBank/DDBJ databases">
        <title>Tamlana sedimentorum sp. nov., isolated from shallow sand sediments of the Sea of Japan.</title>
        <authorList>
            <person name="Romanenko L.A."/>
        </authorList>
    </citation>
    <scope>NUCLEOTIDE SEQUENCE [LARGE SCALE GENOMIC DNA]</scope>
    <source>
        <strain evidence="1 2">JCM 19808</strain>
    </source>
</reference>
<evidence type="ECO:0000313" key="2">
    <source>
        <dbReference type="Proteomes" id="UP000032578"/>
    </source>
</evidence>
<dbReference type="EMBL" id="JTDW01000001">
    <property type="protein sequence ID" value="KJD36953.1"/>
    <property type="molecule type" value="Genomic_DNA"/>
</dbReference>
<evidence type="ECO:0000313" key="1">
    <source>
        <dbReference type="EMBL" id="KJD36953.1"/>
    </source>
</evidence>
<dbReference type="AlphaFoldDB" id="A0A0D7WE24"/>
<keyword evidence="2" id="KW-1185">Reference proteome</keyword>
<proteinExistence type="predicted"/>
<dbReference type="Proteomes" id="UP000032578">
    <property type="component" value="Unassembled WGS sequence"/>
</dbReference>
<dbReference type="STRING" id="1435349.PW52_00380"/>
<gene>
    <name evidence="1" type="ORF">PW52_00380</name>
</gene>
<dbReference type="PATRIC" id="fig|1435349.4.peg.77"/>
<dbReference type="RefSeq" id="WP_044630948.1">
    <property type="nucleotide sequence ID" value="NZ_JTDW01000001.1"/>
</dbReference>
<accession>A0A0D7WE24</accession>
<dbReference type="OrthoDB" id="1199648at2"/>
<comment type="caution">
    <text evidence="1">The sequence shown here is derived from an EMBL/GenBank/DDBJ whole genome shotgun (WGS) entry which is preliminary data.</text>
</comment>